<sequence>MIRHALAALAVAAAAPAALAAPSELAPLIEAERPAGCSDYRFLFWDFYRAELWTDARELPGDSYGLSLTYRSKFSRDELVAASVEEMARISDRPENSFGAARTEMTRAFRDVAPGDRITAWRDAPGRVIFFVNGAQAGALTQDAELFLSIWLGEKTRHPEGRTALLDGRCDG</sequence>
<dbReference type="Proteomes" id="UP000655420">
    <property type="component" value="Unassembled WGS sequence"/>
</dbReference>
<organism evidence="2 3">
    <name type="scientific">Thermohalobaculum xanthum</name>
    <dbReference type="NCBI Taxonomy" id="2753746"/>
    <lineage>
        <taxon>Bacteria</taxon>
        <taxon>Pseudomonadati</taxon>
        <taxon>Pseudomonadota</taxon>
        <taxon>Alphaproteobacteria</taxon>
        <taxon>Rhodobacterales</taxon>
        <taxon>Paracoccaceae</taxon>
        <taxon>Thermohalobaculum</taxon>
    </lineage>
</organism>
<protein>
    <recommendedName>
        <fullName evidence="4">Chalcone isomerase domain-containing protein</fullName>
    </recommendedName>
</protein>
<keyword evidence="3" id="KW-1185">Reference proteome</keyword>
<accession>A0A8J7MA36</accession>
<comment type="caution">
    <text evidence="2">The sequence shown here is derived from an EMBL/GenBank/DDBJ whole genome shotgun (WGS) entry which is preliminary data.</text>
</comment>
<proteinExistence type="predicted"/>
<name>A0A8J7MA36_9RHOB</name>
<feature type="chain" id="PRO_5035302500" description="Chalcone isomerase domain-containing protein" evidence="1">
    <location>
        <begin position="21"/>
        <end position="172"/>
    </location>
</feature>
<feature type="signal peptide" evidence="1">
    <location>
        <begin position="1"/>
        <end position="20"/>
    </location>
</feature>
<evidence type="ECO:0000313" key="2">
    <source>
        <dbReference type="EMBL" id="MBK0401050.1"/>
    </source>
</evidence>
<evidence type="ECO:0000313" key="3">
    <source>
        <dbReference type="Proteomes" id="UP000655420"/>
    </source>
</evidence>
<reference evidence="2" key="1">
    <citation type="submission" date="2020-12" db="EMBL/GenBank/DDBJ databases">
        <title>Bacterial taxonomy.</title>
        <authorList>
            <person name="Pan X."/>
        </authorList>
    </citation>
    <scope>NUCLEOTIDE SEQUENCE</scope>
    <source>
        <strain evidence="2">M0105</strain>
    </source>
</reference>
<gene>
    <name evidence="2" type="ORF">H0I76_17775</name>
</gene>
<evidence type="ECO:0008006" key="4">
    <source>
        <dbReference type="Google" id="ProtNLM"/>
    </source>
</evidence>
<dbReference type="RefSeq" id="WP_200613081.1">
    <property type="nucleotide sequence ID" value="NZ_JAEHHL010000013.1"/>
</dbReference>
<dbReference type="EMBL" id="JAEHHL010000013">
    <property type="protein sequence ID" value="MBK0401050.1"/>
    <property type="molecule type" value="Genomic_DNA"/>
</dbReference>
<evidence type="ECO:0000256" key="1">
    <source>
        <dbReference type="SAM" id="SignalP"/>
    </source>
</evidence>
<dbReference type="AlphaFoldDB" id="A0A8J7MA36"/>
<keyword evidence="1" id="KW-0732">Signal</keyword>